<comment type="domain">
    <text evidence="10">Consists of three domains: the N-terminal catalytic domain, the editing domain and the C-terminal anticodon-binding domain.</text>
</comment>
<comment type="subcellular location">
    <subcellularLocation>
        <location evidence="1 10">Cytoplasm</location>
    </subcellularLocation>
</comment>
<reference evidence="13" key="1">
    <citation type="journal article" date="2019" name="Int. J. Syst. Evol. Microbiol.">
        <title>The Global Catalogue of Microorganisms (GCM) 10K type strain sequencing project: providing services to taxonomists for standard genome sequencing and annotation.</title>
        <authorList>
            <consortium name="The Broad Institute Genomics Platform"/>
            <consortium name="The Broad Institute Genome Sequencing Center for Infectious Disease"/>
            <person name="Wu L."/>
            <person name="Ma J."/>
        </authorList>
    </citation>
    <scope>NUCLEOTIDE SEQUENCE [LARGE SCALE GENOMIC DNA]</scope>
    <source>
        <strain evidence="13">CCUG 53915</strain>
    </source>
</reference>
<comment type="subunit">
    <text evidence="2 10">Homodimer.</text>
</comment>
<dbReference type="InterPro" id="IPR002316">
    <property type="entry name" value="Pro-tRNA-ligase_IIa"/>
</dbReference>
<dbReference type="EMBL" id="JBHTLT010000016">
    <property type="protein sequence ID" value="MFD1204185.1"/>
    <property type="molecule type" value="Genomic_DNA"/>
</dbReference>
<dbReference type="NCBIfam" id="TIGR00409">
    <property type="entry name" value="proS_fam_II"/>
    <property type="match status" value="1"/>
</dbReference>
<dbReference type="Pfam" id="PF04073">
    <property type="entry name" value="tRNA_edit"/>
    <property type="match status" value="1"/>
</dbReference>
<dbReference type="SUPFAM" id="SSF55826">
    <property type="entry name" value="YbaK/ProRS associated domain"/>
    <property type="match status" value="1"/>
</dbReference>
<dbReference type="InterPro" id="IPR050062">
    <property type="entry name" value="Pro-tRNA_synthetase"/>
</dbReference>
<dbReference type="CDD" id="cd00861">
    <property type="entry name" value="ProRS_anticodon_short"/>
    <property type="match status" value="1"/>
</dbReference>
<comment type="function">
    <text evidence="10">Catalyzes the attachment of proline to tRNA(Pro) in a two-step reaction: proline is first activated by ATP to form Pro-AMP and then transferred to the acceptor end of tRNA(Pro). As ProRS can inadvertently accommodate and process non-cognate amino acids such as alanine and cysteine, to avoid such errors it has two additional distinct editing activities against alanine. One activity is designated as 'pretransfer' editing and involves the tRNA(Pro)-independent hydrolysis of activated Ala-AMP. The other activity is designated 'posttransfer' editing and involves deacylation of mischarged Ala-tRNA(Pro). The misacylated Cys-tRNA(Pro) is not edited by ProRS.</text>
</comment>
<accession>A0ABW3TU16</accession>
<dbReference type="InterPro" id="IPR044140">
    <property type="entry name" value="ProRS_anticodon_short"/>
</dbReference>
<dbReference type="Pfam" id="PF03129">
    <property type="entry name" value="HGTP_anticodon"/>
    <property type="match status" value="1"/>
</dbReference>
<dbReference type="SUPFAM" id="SSF55681">
    <property type="entry name" value="Class II aaRS and biotin synthetases"/>
    <property type="match status" value="1"/>
</dbReference>
<dbReference type="NCBIfam" id="NF006625">
    <property type="entry name" value="PRK09194.1"/>
    <property type="match status" value="1"/>
</dbReference>
<dbReference type="InterPro" id="IPR036621">
    <property type="entry name" value="Anticodon-bd_dom_sf"/>
</dbReference>
<dbReference type="SUPFAM" id="SSF52954">
    <property type="entry name" value="Class II aaRS ABD-related"/>
    <property type="match status" value="1"/>
</dbReference>
<feature type="domain" description="Aminoacyl-transfer RNA synthetases class-II family profile" evidence="11">
    <location>
        <begin position="48"/>
        <end position="470"/>
    </location>
</feature>
<evidence type="ECO:0000256" key="10">
    <source>
        <dbReference type="HAMAP-Rule" id="MF_01569"/>
    </source>
</evidence>
<dbReference type="InterPro" id="IPR004154">
    <property type="entry name" value="Anticodon-bd"/>
</dbReference>
<proteinExistence type="inferred from homology"/>
<organism evidence="12 13">
    <name type="scientific">Sporosarcina contaminans</name>
    <dbReference type="NCBI Taxonomy" id="633403"/>
    <lineage>
        <taxon>Bacteria</taxon>
        <taxon>Bacillati</taxon>
        <taxon>Bacillota</taxon>
        <taxon>Bacilli</taxon>
        <taxon>Bacillales</taxon>
        <taxon>Caryophanaceae</taxon>
        <taxon>Sporosarcina</taxon>
    </lineage>
</organism>
<dbReference type="Gene3D" id="3.30.930.10">
    <property type="entry name" value="Bira Bifunctional Protein, Domain 2"/>
    <property type="match status" value="2"/>
</dbReference>
<dbReference type="HAMAP" id="MF_01569">
    <property type="entry name" value="Pro_tRNA_synth_type1"/>
    <property type="match status" value="1"/>
</dbReference>
<dbReference type="PRINTS" id="PR01046">
    <property type="entry name" value="TRNASYNTHPRO"/>
</dbReference>
<dbReference type="InterPro" id="IPR036754">
    <property type="entry name" value="YbaK/aa-tRNA-synt-asso_dom_sf"/>
</dbReference>
<dbReference type="PANTHER" id="PTHR42753:SF2">
    <property type="entry name" value="PROLINE--TRNA LIGASE"/>
    <property type="match status" value="1"/>
</dbReference>
<evidence type="ECO:0000256" key="7">
    <source>
        <dbReference type="ARBA" id="ARBA00022917"/>
    </source>
</evidence>
<keyword evidence="3 10" id="KW-0963">Cytoplasm</keyword>
<comment type="similarity">
    <text evidence="10">Belongs to the class-II aminoacyl-tRNA synthetase family. ProS type 1 subfamily.</text>
</comment>
<keyword evidence="5 10" id="KW-0547">Nucleotide-binding</keyword>
<dbReference type="InterPro" id="IPR002314">
    <property type="entry name" value="aa-tRNA-synt_IIb"/>
</dbReference>
<evidence type="ECO:0000256" key="8">
    <source>
        <dbReference type="ARBA" id="ARBA00023146"/>
    </source>
</evidence>
<dbReference type="Pfam" id="PF00587">
    <property type="entry name" value="tRNA-synt_2b"/>
    <property type="match status" value="1"/>
</dbReference>
<dbReference type="InterPro" id="IPR007214">
    <property type="entry name" value="YbaK/aa-tRNA-synth-assoc-dom"/>
</dbReference>
<dbReference type="PANTHER" id="PTHR42753">
    <property type="entry name" value="MITOCHONDRIAL RIBOSOME PROTEIN L39/PROLYL-TRNA LIGASE FAMILY MEMBER"/>
    <property type="match status" value="1"/>
</dbReference>
<dbReference type="InterPro" id="IPR006195">
    <property type="entry name" value="aa-tRNA-synth_II"/>
</dbReference>
<evidence type="ECO:0000256" key="6">
    <source>
        <dbReference type="ARBA" id="ARBA00022840"/>
    </source>
</evidence>
<evidence type="ECO:0000256" key="9">
    <source>
        <dbReference type="ARBA" id="ARBA00047671"/>
    </source>
</evidence>
<dbReference type="Gene3D" id="3.90.960.10">
    <property type="entry name" value="YbaK/aminoacyl-tRNA synthetase-associated domain"/>
    <property type="match status" value="1"/>
</dbReference>
<evidence type="ECO:0000313" key="12">
    <source>
        <dbReference type="EMBL" id="MFD1204185.1"/>
    </source>
</evidence>
<dbReference type="GO" id="GO:0004827">
    <property type="term" value="F:proline-tRNA ligase activity"/>
    <property type="evidence" value="ECO:0007669"/>
    <property type="project" value="UniProtKB-EC"/>
</dbReference>
<keyword evidence="6 10" id="KW-0067">ATP-binding</keyword>
<keyword evidence="8 10" id="KW-0030">Aminoacyl-tRNA synthetase</keyword>
<gene>
    <name evidence="10" type="primary">proS</name>
    <name evidence="12" type="ORF">ACFQ38_03430</name>
</gene>
<evidence type="ECO:0000256" key="3">
    <source>
        <dbReference type="ARBA" id="ARBA00022490"/>
    </source>
</evidence>
<name>A0ABW3TU16_9BACL</name>
<evidence type="ECO:0000256" key="1">
    <source>
        <dbReference type="ARBA" id="ARBA00004496"/>
    </source>
</evidence>
<comment type="catalytic activity">
    <reaction evidence="9 10">
        <text>tRNA(Pro) + L-proline + ATP = L-prolyl-tRNA(Pro) + AMP + diphosphate</text>
        <dbReference type="Rhea" id="RHEA:14305"/>
        <dbReference type="Rhea" id="RHEA-COMP:9700"/>
        <dbReference type="Rhea" id="RHEA-COMP:9702"/>
        <dbReference type="ChEBI" id="CHEBI:30616"/>
        <dbReference type="ChEBI" id="CHEBI:33019"/>
        <dbReference type="ChEBI" id="CHEBI:60039"/>
        <dbReference type="ChEBI" id="CHEBI:78442"/>
        <dbReference type="ChEBI" id="CHEBI:78532"/>
        <dbReference type="ChEBI" id="CHEBI:456215"/>
        <dbReference type="EC" id="6.1.1.15"/>
    </reaction>
</comment>
<dbReference type="InterPro" id="IPR004500">
    <property type="entry name" value="Pro-tRNA-synth_IIa_bac-type"/>
</dbReference>
<comment type="caution">
    <text evidence="12">The sequence shown here is derived from an EMBL/GenBank/DDBJ whole genome shotgun (WGS) entry which is preliminary data.</text>
</comment>
<keyword evidence="13" id="KW-1185">Reference proteome</keyword>
<dbReference type="EC" id="6.1.1.15" evidence="10"/>
<sequence>MKQSKTFIPTMRETPTDTEIASHQLLLRAGYIRQHASGIYHLLPLAKKVIRKIEAVIQEEMEKLEAVELAMPIMQSSSLLEQTGRWSTSEKELFKVQDHNGRQFAVGPSQEELITSLISAEVNSYKKLPLTVFQIASKFIDEQRPRHGLLRSREDIVKDAYSFHTSNESLQMKYDEMRQAYANIFARLNLQVREVVSLGDGMNQEPVHQFFSISDAGEEIIAYSDSSSYAATIETAEVNIDYKKSTELQKEIEQVDTKDLRTIKEVAAFLNVPSSKIIKTLIVKTEDGLVAVLIRGDHELNMEKLRSVVSSSKIEMASEEEVATILSCNVGSIGPVKLPIDLKVYADNAVASIVNGICGANINDVHLVNVNAERDYAVDQYADLRIIQEGDPSPDGKGTIRFAKGIDVGRVSKLGTIYSEALNASYVNEEGKEQPFVTGSYRIYISRIFSALVEQFNDANGIKWPKKLAPYDIHLLTINMNDEVQKQLSEELYHLLTSYRYNLLHDDRDERAGVKFSDADLIGLPIRLVVGKRASEGMIEVKFRDTGETVEWQKEEITEKLQSYFRE</sequence>
<dbReference type="InterPro" id="IPR045864">
    <property type="entry name" value="aa-tRNA-synth_II/BPL/LPL"/>
</dbReference>
<dbReference type="RefSeq" id="WP_336822504.1">
    <property type="nucleotide sequence ID" value="NZ_JBHTLT010000016.1"/>
</dbReference>
<dbReference type="PROSITE" id="PS50862">
    <property type="entry name" value="AA_TRNA_LIGASE_II"/>
    <property type="match status" value="1"/>
</dbReference>
<keyword evidence="4 10" id="KW-0436">Ligase</keyword>
<dbReference type="CDD" id="cd04334">
    <property type="entry name" value="ProRS-INS"/>
    <property type="match status" value="1"/>
</dbReference>
<evidence type="ECO:0000256" key="5">
    <source>
        <dbReference type="ARBA" id="ARBA00022741"/>
    </source>
</evidence>
<dbReference type="InterPro" id="IPR023717">
    <property type="entry name" value="Pro-tRNA-Synthase_IIa_type1"/>
</dbReference>
<evidence type="ECO:0000256" key="4">
    <source>
        <dbReference type="ARBA" id="ARBA00022598"/>
    </source>
</evidence>
<evidence type="ECO:0000313" key="13">
    <source>
        <dbReference type="Proteomes" id="UP001597231"/>
    </source>
</evidence>
<evidence type="ECO:0000259" key="11">
    <source>
        <dbReference type="PROSITE" id="PS50862"/>
    </source>
</evidence>
<keyword evidence="7 10" id="KW-0648">Protein biosynthesis</keyword>
<dbReference type="Gene3D" id="3.40.50.800">
    <property type="entry name" value="Anticodon-binding domain"/>
    <property type="match status" value="1"/>
</dbReference>
<evidence type="ECO:0000256" key="2">
    <source>
        <dbReference type="ARBA" id="ARBA00011738"/>
    </source>
</evidence>
<protein>
    <recommendedName>
        <fullName evidence="10">Proline--tRNA ligase</fullName>
        <ecNumber evidence="10">6.1.1.15</ecNumber>
    </recommendedName>
    <alternativeName>
        <fullName evidence="10">Prolyl-tRNA synthetase</fullName>
        <shortName evidence="10">ProRS</shortName>
    </alternativeName>
</protein>
<dbReference type="Proteomes" id="UP001597231">
    <property type="component" value="Unassembled WGS sequence"/>
</dbReference>